<dbReference type="RefSeq" id="WP_248865259.1">
    <property type="nucleotide sequence ID" value="NZ_CP086322.1"/>
</dbReference>
<evidence type="ECO:0000313" key="5">
    <source>
        <dbReference type="EMBL" id="UQA94387.1"/>
    </source>
</evidence>
<dbReference type="GO" id="GO:0016491">
    <property type="term" value="F:oxidoreductase activity"/>
    <property type="evidence" value="ECO:0007669"/>
    <property type="project" value="UniProtKB-KW"/>
</dbReference>
<dbReference type="PANTHER" id="PTHR36925:SF1">
    <property type="entry name" value="COBALT-PRECORRIN-6A REDUCTASE"/>
    <property type="match status" value="1"/>
</dbReference>
<dbReference type="PROSITE" id="PS51014">
    <property type="entry name" value="COBK_CBIJ"/>
    <property type="match status" value="1"/>
</dbReference>
<reference evidence="5" key="1">
    <citation type="submission" date="2021-10" db="EMBL/GenBank/DDBJ databases">
        <title>Streptomyces nigrumlapis sp.nov.,an antimicrobial producing actinobacterium isolated from Black Gobi rocks.</title>
        <authorList>
            <person name="Wen Y."/>
            <person name="Zhang W."/>
            <person name="Liu X.G."/>
        </authorList>
    </citation>
    <scope>NUCLEOTIDE SEQUENCE</scope>
    <source>
        <strain evidence="5">ST13-2-2</strain>
    </source>
</reference>
<proteinExistence type="predicted"/>
<dbReference type="PANTHER" id="PTHR36925">
    <property type="entry name" value="COBALT-PRECORRIN-6A REDUCTASE"/>
    <property type="match status" value="1"/>
</dbReference>
<dbReference type="NCBIfam" id="TIGR00715">
    <property type="entry name" value="precor6x_red"/>
    <property type="match status" value="1"/>
</dbReference>
<accession>A0ABY4MAE1</accession>
<sequence>MTEDPLAMTDDARSACLPAHVSDRASASAPGRRPGKAPHVLILGGTTEARRLAAELTAAPPSPKLSTPPPLPTSFERGDPHEQGVLPPRFHVTTSLAGRVAAPRLPAGEVRIGGFGGPEGLARWLREHAVDALIDATHPFAGTISFHAAQAAATAHVPLLALRRPGWVPGPDDTWHPVASLDEAAAALPALGTRVFLTTGRMGLAHFAHLTDLWFLVRSVDAPEPPHPPRMETLLDRGPFTVAGERDLLRRHRIDVLVTKDSGAAATAAKLTAARAAGLPVVVVRRPPVPEGVPIAADPAEAAAWARRLLG</sequence>
<dbReference type="NCBIfam" id="NF005968">
    <property type="entry name" value="PRK08057.1-2"/>
    <property type="match status" value="1"/>
</dbReference>
<dbReference type="InterPro" id="IPR003723">
    <property type="entry name" value="Precorrin-6x_reduct"/>
</dbReference>
<evidence type="ECO:0000256" key="4">
    <source>
        <dbReference type="SAM" id="MobiDB-lite"/>
    </source>
</evidence>
<feature type="region of interest" description="Disordered" evidence="4">
    <location>
        <begin position="1"/>
        <end position="39"/>
    </location>
</feature>
<dbReference type="Pfam" id="PF02571">
    <property type="entry name" value="CbiJ"/>
    <property type="match status" value="1"/>
</dbReference>
<evidence type="ECO:0000256" key="2">
    <source>
        <dbReference type="ARBA" id="ARBA00022573"/>
    </source>
</evidence>
<dbReference type="Proteomes" id="UP000830115">
    <property type="component" value="Chromosome"/>
</dbReference>
<protein>
    <submittedName>
        <fullName evidence="5">Cobalt-precorrin-6A reductase</fullName>
        <ecNumber evidence="5">1.3.1.106</ecNumber>
    </submittedName>
</protein>
<feature type="region of interest" description="Disordered" evidence="4">
    <location>
        <begin position="56"/>
        <end position="87"/>
    </location>
</feature>
<keyword evidence="3 5" id="KW-0560">Oxidoreductase</keyword>
<evidence type="ECO:0000256" key="1">
    <source>
        <dbReference type="ARBA" id="ARBA00004953"/>
    </source>
</evidence>
<gene>
    <name evidence="5" type="ORF">K9S39_23240</name>
</gene>
<evidence type="ECO:0000313" key="6">
    <source>
        <dbReference type="Proteomes" id="UP000830115"/>
    </source>
</evidence>
<name>A0ABY4MAE1_9ACTN</name>
<organism evidence="5 6">
    <name type="scientific">Streptomyces halobius</name>
    <dbReference type="NCBI Taxonomy" id="2879846"/>
    <lineage>
        <taxon>Bacteria</taxon>
        <taxon>Bacillati</taxon>
        <taxon>Actinomycetota</taxon>
        <taxon>Actinomycetes</taxon>
        <taxon>Kitasatosporales</taxon>
        <taxon>Streptomycetaceae</taxon>
        <taxon>Streptomyces</taxon>
    </lineage>
</organism>
<comment type="pathway">
    <text evidence="1">Cofactor biosynthesis; adenosylcobalamin biosynthesis.</text>
</comment>
<dbReference type="EC" id="1.3.1.106" evidence="5"/>
<dbReference type="EMBL" id="CP086322">
    <property type="protein sequence ID" value="UQA94387.1"/>
    <property type="molecule type" value="Genomic_DNA"/>
</dbReference>
<evidence type="ECO:0000256" key="3">
    <source>
        <dbReference type="ARBA" id="ARBA00023002"/>
    </source>
</evidence>
<keyword evidence="2" id="KW-0169">Cobalamin biosynthesis</keyword>
<keyword evidence="6" id="KW-1185">Reference proteome</keyword>
<feature type="compositionally biased region" description="Pro residues" evidence="4">
    <location>
        <begin position="60"/>
        <end position="72"/>
    </location>
</feature>